<reference evidence="2 3" key="1">
    <citation type="submission" date="2022-04" db="EMBL/GenBank/DDBJ databases">
        <title>Gracilibacillus sp. isolated from saltern.</title>
        <authorList>
            <person name="Won M."/>
            <person name="Lee C.-M."/>
            <person name="Woen H.-Y."/>
            <person name="Kwon S.-W."/>
        </authorList>
    </citation>
    <scope>NUCLEOTIDE SEQUENCE [LARGE SCALE GENOMIC DNA]</scope>
    <source>
        <strain evidence="2 3">SSPM10-3</strain>
    </source>
</reference>
<name>A0ABY4GID9_9BACI</name>
<proteinExistence type="predicted"/>
<keyword evidence="1" id="KW-0175">Coiled coil</keyword>
<evidence type="ECO:0000256" key="1">
    <source>
        <dbReference type="SAM" id="Coils"/>
    </source>
</evidence>
<feature type="coiled-coil region" evidence="1">
    <location>
        <begin position="133"/>
        <end position="160"/>
    </location>
</feature>
<organism evidence="2 3">
    <name type="scientific">Gracilibacillus salinarum</name>
    <dbReference type="NCBI Taxonomy" id="2932255"/>
    <lineage>
        <taxon>Bacteria</taxon>
        <taxon>Bacillati</taxon>
        <taxon>Bacillota</taxon>
        <taxon>Bacilli</taxon>
        <taxon>Bacillales</taxon>
        <taxon>Bacillaceae</taxon>
        <taxon>Gracilibacillus</taxon>
    </lineage>
</organism>
<sequence length="337" mass="37746">MNDFEILIPNDASMSIDVTDKSLYSYDFNSYSLSSLQKVAGATVSNQIKEGLFSQVSKAKLIQKLANKNNTEYVANISDYAKKKLDNGEWSLGIRKKTGETYAVIKDTASGKSKSFITLDARTVNELGNLPELSAIQGQLAAISEQIQDLNKLVKRVEQGQYNDRYAGFFSARQLVIEGLVAQDKKLKNELLLAAIKMSNQTIAKLMLAINQDANNFMDTKIKIKEAERIENLLQNSIGYLNTTIHLNLVIYSVLGEKEALISTLTNYQSFIEQTLLKESEFGKSVAWKIDNILKGEEQWFNELSEGIIKNISNLIEDMISKKIEGSETIKIEAEDM</sequence>
<evidence type="ECO:0000313" key="3">
    <source>
        <dbReference type="Proteomes" id="UP000831537"/>
    </source>
</evidence>
<dbReference type="EMBL" id="CP095071">
    <property type="protein sequence ID" value="UOQ83946.1"/>
    <property type="molecule type" value="Genomic_DNA"/>
</dbReference>
<gene>
    <name evidence="2" type="ORF">MUN87_14540</name>
</gene>
<dbReference type="RefSeq" id="WP_244741232.1">
    <property type="nucleotide sequence ID" value="NZ_CP095071.1"/>
</dbReference>
<dbReference type="Proteomes" id="UP000831537">
    <property type="component" value="Chromosome"/>
</dbReference>
<accession>A0ABY4GID9</accession>
<keyword evidence="3" id="KW-1185">Reference proteome</keyword>
<protein>
    <submittedName>
        <fullName evidence="2">Uncharacterized protein</fullName>
    </submittedName>
</protein>
<evidence type="ECO:0000313" key="2">
    <source>
        <dbReference type="EMBL" id="UOQ83946.1"/>
    </source>
</evidence>